<dbReference type="Pfam" id="PF00534">
    <property type="entry name" value="Glycos_transf_1"/>
    <property type="match status" value="1"/>
</dbReference>
<evidence type="ECO:0000313" key="7">
    <source>
        <dbReference type="EMBL" id="AGK77123.1"/>
    </source>
</evidence>
<feature type="region of interest" description="Disordered" evidence="4">
    <location>
        <begin position="494"/>
        <end position="522"/>
    </location>
</feature>
<evidence type="ECO:0000259" key="6">
    <source>
        <dbReference type="Pfam" id="PF13439"/>
    </source>
</evidence>
<dbReference type="SUPFAM" id="SSF53756">
    <property type="entry name" value="UDP-Glycosyltransferase/glycogen phosphorylase"/>
    <property type="match status" value="2"/>
</dbReference>
<dbReference type="Proteomes" id="UP000013304">
    <property type="component" value="Chromosome"/>
</dbReference>
<dbReference type="eggNOG" id="COG0297">
    <property type="taxonomic scope" value="Bacteria"/>
</dbReference>
<dbReference type="OrthoDB" id="3318784at2"/>
<dbReference type="PATRIC" id="fig|1303692.3.peg.2184"/>
<dbReference type="eggNOG" id="COG0438">
    <property type="taxonomic scope" value="Bacteria"/>
</dbReference>
<organism evidence="7 8">
    <name type="scientific">Streptomyces microflavus DSM 40593</name>
    <dbReference type="NCBI Taxonomy" id="1303692"/>
    <lineage>
        <taxon>Bacteria</taxon>
        <taxon>Bacillati</taxon>
        <taxon>Actinomycetota</taxon>
        <taxon>Actinomycetes</taxon>
        <taxon>Kitasatosporales</taxon>
        <taxon>Streptomycetaceae</taxon>
        <taxon>Streptomyces</taxon>
    </lineage>
</organism>
<keyword evidence="3 7" id="KW-0808">Transferase</keyword>
<feature type="compositionally biased region" description="Basic and acidic residues" evidence="4">
    <location>
        <begin position="509"/>
        <end position="521"/>
    </location>
</feature>
<dbReference type="CDD" id="cd03801">
    <property type="entry name" value="GT4_PimA-like"/>
    <property type="match status" value="1"/>
</dbReference>
<name>N0CU73_STRMI</name>
<dbReference type="RefSeq" id="WP_015608489.1">
    <property type="nucleotide sequence ID" value="NC_021177.1"/>
</dbReference>
<dbReference type="InterPro" id="IPR001296">
    <property type="entry name" value="Glyco_trans_1"/>
</dbReference>
<protein>
    <recommendedName>
        <fullName evidence="1">D-inositol 3-phosphate glycosyltransferase</fullName>
    </recommendedName>
</protein>
<evidence type="ECO:0000259" key="5">
    <source>
        <dbReference type="Pfam" id="PF00534"/>
    </source>
</evidence>
<dbReference type="Pfam" id="PF13439">
    <property type="entry name" value="Glyco_transf_4"/>
    <property type="match status" value="1"/>
</dbReference>
<accession>N0CU73</accession>
<dbReference type="PANTHER" id="PTHR12526:SF630">
    <property type="entry name" value="GLYCOSYLTRANSFERASE"/>
    <property type="match status" value="1"/>
</dbReference>
<feature type="domain" description="Glycosyltransferase subfamily 4-like N-terminal" evidence="6">
    <location>
        <begin position="144"/>
        <end position="288"/>
    </location>
</feature>
<sequence>MSTSATRSKPVKRPKLAVIVANGITGDSRVQKTALAAARAGWDVTLIGRSTGKKREHAWFGPVKVIRVPVANHYSRRVAAKGKQASTRSLVTQWGVSDNKALEQLRAEHKAWVREQSARIGWSSGSPVAGVPAAGRKAWIRARRSAHRIRVRAYRWEEGHKARNKAKNAEANGDWRHDWPGLVDLDLAFGPVIEELEPDVIHANDITMINTGALAAARLRARGLKCAWLYDAHEYVAGVEWRLPAMDSAFPAVEREFIGKADAVVTVSPEIAEIIQADHKLATTPLVVRNTPIRGVVGENTGRVSVRAACELGDDVPLLVYSGWIASERGLGTAVEGLAQLPDHHLAIVAGFKSDELTRLLEQAEQLGVRDRIHVVPYVAQHEVADYLSTADLGLICSKRTINYELSLPTKTAEYLHAGLPIVASDVQTLSAYVREHRVGEVFVSGDADSFVAAVTRGIADRDAMKERISDAILTDLSWEHQCEGLMRLYSEISGKTPPSPLPDAPWDAQERPASTDREEPPAMLMGEWTPLGSTPIKLGLGPANFAGQLAAFASAVCRERADVSAEVVKHRTASSGHEYPADVYVDGRALKKLDGQLEQVQRIVPRYTHLIADAFRPVFGGLNGDSIEGDLPALHKAGIKVALLAHGSEVRHPLHHMARNPFSLFHHAPEGYTEQLLPGAERNRRIAEESGLPVFVTTPDLLVDLPMATWAPLVVDVDAWACDQPVMERKRPVVLHAPSARWTKGTDRVLPLLEDLDRRKVIELKLAEKVSWSRIRAMVQEADLVIDQFAVGMYGTFACESMAAGKPVIAYLDDESVALSGVTPPIVNASPDSLGQVLEQLLDDRHAAARIGIDSVKYVRAHHDGTATAAALASFLTV</sequence>
<reference evidence="7 8" key="1">
    <citation type="submission" date="2013-04" db="EMBL/GenBank/DDBJ databases">
        <title>Complete genome sequence of Streptomyces fulvissimus.</title>
        <authorList>
            <person name="Myronovskyi M."/>
            <person name="Tokovenko B."/>
            <person name="Manderscheid N."/>
            <person name="Petzke L."/>
            <person name="Luzhetskyy A."/>
        </authorList>
    </citation>
    <scope>NUCLEOTIDE SEQUENCE [LARGE SCALE GENOMIC DNA]</scope>
    <source>
        <strain evidence="7 8">DSM 40593</strain>
    </source>
</reference>
<dbReference type="GO" id="GO:0016757">
    <property type="term" value="F:glycosyltransferase activity"/>
    <property type="evidence" value="ECO:0007669"/>
    <property type="project" value="UniProtKB-KW"/>
</dbReference>
<dbReference type="PANTHER" id="PTHR12526">
    <property type="entry name" value="GLYCOSYLTRANSFERASE"/>
    <property type="match status" value="1"/>
</dbReference>
<dbReference type="InterPro" id="IPR028098">
    <property type="entry name" value="Glyco_trans_4-like_N"/>
</dbReference>
<evidence type="ECO:0000256" key="4">
    <source>
        <dbReference type="SAM" id="MobiDB-lite"/>
    </source>
</evidence>
<dbReference type="Gene3D" id="3.40.50.2000">
    <property type="entry name" value="Glycogen Phosphorylase B"/>
    <property type="match status" value="2"/>
</dbReference>
<dbReference type="AlphaFoldDB" id="N0CU73"/>
<feature type="domain" description="Glycosyl transferase family 1" evidence="5">
    <location>
        <begin position="314"/>
        <end position="468"/>
    </location>
</feature>
<proteinExistence type="predicted"/>
<dbReference type="EMBL" id="CP005080">
    <property type="protein sequence ID" value="AGK77123.1"/>
    <property type="molecule type" value="Genomic_DNA"/>
</dbReference>
<evidence type="ECO:0000256" key="1">
    <source>
        <dbReference type="ARBA" id="ARBA00021292"/>
    </source>
</evidence>
<evidence type="ECO:0000313" key="8">
    <source>
        <dbReference type="Proteomes" id="UP000013304"/>
    </source>
</evidence>
<dbReference type="HOGENOM" id="CLU_330044_0_0_11"/>
<keyword evidence="2" id="KW-0328">Glycosyltransferase</keyword>
<gene>
    <name evidence="7" type="ORF">SFUL_2166</name>
</gene>
<evidence type="ECO:0000256" key="3">
    <source>
        <dbReference type="ARBA" id="ARBA00022679"/>
    </source>
</evidence>
<dbReference type="KEGG" id="sfi:SFUL_2166"/>
<evidence type="ECO:0000256" key="2">
    <source>
        <dbReference type="ARBA" id="ARBA00022676"/>
    </source>
</evidence>